<dbReference type="InterPro" id="IPR027304">
    <property type="entry name" value="Trigger_fact/SurA_dom_sf"/>
</dbReference>
<dbReference type="Proteomes" id="UP000006272">
    <property type="component" value="Unassembled WGS sequence"/>
</dbReference>
<feature type="compositionally biased region" description="Low complexity" evidence="6">
    <location>
        <begin position="460"/>
        <end position="489"/>
    </location>
</feature>
<dbReference type="AlphaFoldDB" id="K6FNW8"/>
<comment type="catalytic activity">
    <reaction evidence="1">
        <text>[protein]-peptidylproline (omega=180) = [protein]-peptidylproline (omega=0)</text>
        <dbReference type="Rhea" id="RHEA:16237"/>
        <dbReference type="Rhea" id="RHEA-COMP:10747"/>
        <dbReference type="Rhea" id="RHEA-COMP:10748"/>
        <dbReference type="ChEBI" id="CHEBI:83833"/>
        <dbReference type="ChEBI" id="CHEBI:83834"/>
        <dbReference type="EC" id="5.2.1.8"/>
    </reaction>
</comment>
<dbReference type="PANTHER" id="PTHR47245">
    <property type="entry name" value="PEPTIDYLPROLYL ISOMERASE"/>
    <property type="match status" value="1"/>
</dbReference>
<feature type="compositionally biased region" description="Low complexity" evidence="6">
    <location>
        <begin position="414"/>
        <end position="452"/>
    </location>
</feature>
<dbReference type="InterPro" id="IPR050245">
    <property type="entry name" value="PrsA_foldase"/>
</dbReference>
<comment type="caution">
    <text evidence="7">The sequence shown here is derived from an EMBL/GenBank/DDBJ whole genome shotgun (WGS) entry which is preliminary data.</text>
</comment>
<organism evidence="7 8">
    <name type="scientific">Solidesulfovibrio magneticus str. Maddingley MBC34</name>
    <dbReference type="NCBI Taxonomy" id="1206767"/>
    <lineage>
        <taxon>Bacteria</taxon>
        <taxon>Pseudomonadati</taxon>
        <taxon>Thermodesulfobacteriota</taxon>
        <taxon>Desulfovibrionia</taxon>
        <taxon>Desulfovibrionales</taxon>
        <taxon>Desulfovibrionaceae</taxon>
        <taxon>Solidesulfovibrio</taxon>
    </lineage>
</organism>
<gene>
    <name evidence="7" type="ORF">B193_1021</name>
</gene>
<proteinExistence type="predicted"/>
<reference evidence="7 8" key="1">
    <citation type="submission" date="2012-07" db="EMBL/GenBank/DDBJ databases">
        <title>Draft genome sequence of Desulfovibrio magneticus str. Maddingley MBC34 obtained from a metagenomic sequence of a methanogenic enrichment isolated from coal-seam formation water in Victoria, Australia.</title>
        <authorList>
            <person name="Greenfield P."/>
            <person name="Hendry P."/>
            <person name="Li D."/>
            <person name="Rosewarne C.P."/>
            <person name="Tran-Dinh N."/>
            <person name="Elbourne L.D.H."/>
            <person name="Paulsen I.T."/>
            <person name="Midgley D.J."/>
        </authorList>
    </citation>
    <scope>NUCLEOTIDE SEQUENCE [LARGE SCALE GENOMIC DNA]</scope>
    <source>
        <strain evidence="8">Maddingley MBC34</strain>
    </source>
</reference>
<evidence type="ECO:0000256" key="3">
    <source>
        <dbReference type="ARBA" id="ARBA00022729"/>
    </source>
</evidence>
<keyword evidence="4" id="KW-0697">Rotamase</keyword>
<feature type="region of interest" description="Disordered" evidence="6">
    <location>
        <begin position="343"/>
        <end position="526"/>
    </location>
</feature>
<dbReference type="SUPFAM" id="SSF109998">
    <property type="entry name" value="Triger factor/SurA peptide-binding domain-like"/>
    <property type="match status" value="1"/>
</dbReference>
<protein>
    <recommendedName>
        <fullName evidence="2">peptidylprolyl isomerase</fullName>
        <ecNumber evidence="2">5.2.1.8</ecNumber>
    </recommendedName>
</protein>
<dbReference type="EMBL" id="ALAO01000083">
    <property type="protein sequence ID" value="EKO40252.1"/>
    <property type="molecule type" value="Genomic_DNA"/>
</dbReference>
<evidence type="ECO:0000256" key="2">
    <source>
        <dbReference type="ARBA" id="ARBA00013194"/>
    </source>
</evidence>
<dbReference type="PATRIC" id="fig|1206767.3.peg.988"/>
<dbReference type="GO" id="GO:0003755">
    <property type="term" value="F:peptidyl-prolyl cis-trans isomerase activity"/>
    <property type="evidence" value="ECO:0007669"/>
    <property type="project" value="UniProtKB-KW"/>
</dbReference>
<evidence type="ECO:0000256" key="4">
    <source>
        <dbReference type="ARBA" id="ARBA00023110"/>
    </source>
</evidence>
<accession>K6FNW8</accession>
<evidence type="ECO:0000313" key="7">
    <source>
        <dbReference type="EMBL" id="EKO40252.1"/>
    </source>
</evidence>
<evidence type="ECO:0000256" key="6">
    <source>
        <dbReference type="SAM" id="MobiDB-lite"/>
    </source>
</evidence>
<evidence type="ECO:0000313" key="8">
    <source>
        <dbReference type="Proteomes" id="UP000006272"/>
    </source>
</evidence>
<evidence type="ECO:0000256" key="1">
    <source>
        <dbReference type="ARBA" id="ARBA00000971"/>
    </source>
</evidence>
<keyword evidence="5" id="KW-0413">Isomerase</keyword>
<name>K6FNW8_9BACT</name>
<feature type="compositionally biased region" description="Low complexity" evidence="6">
    <location>
        <begin position="393"/>
        <end position="407"/>
    </location>
</feature>
<sequence length="600" mass="61685">MTGRLGRGLGLAAALVLVFVLWACGREQADEPGVVAVVNGSPIRLAELEIRNDVSRITQPTIDNPAVEDLRAGLGTALADAVVARLVRQELQRLGQAPTPGELEKAEAVVRADYPGEAFERMLLEEHIDLARWREMLADRLALEKFRQDVLLPGQRVGVSEAAAYYKEHQAAFARPAMVTLRVVSGRDAEAVKAALVAARKSGQGEASLGVEAVMPEAGLPQAWRDALRGKKPGEATAPLAMGREHVALVLVERTPAAMPDPAKAYARVEARLTEEKLAKAFDAWLAKALGQATIRVNARLLPSGAMLAQVDGKDGDVDVAAAKVQEEASVYVAGAARRALADRQPAAASPDEPPASRPSASPEDKPISPASASAPPVQEQGARPVAPPPASAPSLGPAGPTELAVAGDGGALAAGDATPTAASPPAQTVSAELPEGAGSPASPAADAAKPAQVSGTAPAGNAVAGVEASGASAEAASAQPASAGKAASEPGDLPSETAAIPTGKAAGQREETSAGQSSPPVVGPGEVEFTAVKASWILYTADDGREERVYLKPGKPHRVAYSRRLTVRLGSPSEVSYRAGARAETIEVGKKESRVLEFP</sequence>
<dbReference type="Gene3D" id="1.10.4030.10">
    <property type="entry name" value="Porin chaperone SurA, peptide-binding domain"/>
    <property type="match status" value="1"/>
</dbReference>
<dbReference type="PANTHER" id="PTHR47245:SF1">
    <property type="entry name" value="FOLDASE PROTEIN PRSA"/>
    <property type="match status" value="1"/>
</dbReference>
<evidence type="ECO:0000256" key="5">
    <source>
        <dbReference type="ARBA" id="ARBA00023235"/>
    </source>
</evidence>
<keyword evidence="3" id="KW-0732">Signal</keyword>
<feature type="compositionally biased region" description="Low complexity" evidence="6">
    <location>
        <begin position="369"/>
        <end position="385"/>
    </location>
</feature>
<dbReference type="EC" id="5.2.1.8" evidence="2"/>